<dbReference type="EMBL" id="BPVZ01000250">
    <property type="protein sequence ID" value="GKV48225.1"/>
    <property type="molecule type" value="Genomic_DNA"/>
</dbReference>
<gene>
    <name evidence="2" type="ORF">SLEP1_g55051</name>
</gene>
<evidence type="ECO:0000256" key="1">
    <source>
        <dbReference type="SAM" id="MobiDB-lite"/>
    </source>
</evidence>
<sequence length="90" mass="9659">MGARFCPSSPFVVGNEDPRGDSHSPPINIRWLRQQQQMASATTVEQMASVATEEMGSTTGFGNSNSRANGSDNNRVYGFSSNRADGFGNN</sequence>
<feature type="region of interest" description="Disordered" evidence="1">
    <location>
        <begin position="54"/>
        <end position="90"/>
    </location>
</feature>
<reference evidence="2 3" key="1">
    <citation type="journal article" date="2021" name="Commun. Biol.">
        <title>The genome of Shorea leprosula (Dipterocarpaceae) highlights the ecological relevance of drought in aseasonal tropical rainforests.</title>
        <authorList>
            <person name="Ng K.K.S."/>
            <person name="Kobayashi M.J."/>
            <person name="Fawcett J.A."/>
            <person name="Hatakeyama M."/>
            <person name="Paape T."/>
            <person name="Ng C.H."/>
            <person name="Ang C.C."/>
            <person name="Tnah L.H."/>
            <person name="Lee C.T."/>
            <person name="Nishiyama T."/>
            <person name="Sese J."/>
            <person name="O'Brien M.J."/>
            <person name="Copetti D."/>
            <person name="Mohd Noor M.I."/>
            <person name="Ong R.C."/>
            <person name="Putra M."/>
            <person name="Sireger I.Z."/>
            <person name="Indrioko S."/>
            <person name="Kosugi Y."/>
            <person name="Izuno A."/>
            <person name="Isagi Y."/>
            <person name="Lee S.L."/>
            <person name="Shimizu K.K."/>
        </authorList>
    </citation>
    <scope>NUCLEOTIDE SEQUENCE [LARGE SCALE GENOMIC DNA]</scope>
    <source>
        <strain evidence="2">214</strain>
    </source>
</reference>
<feature type="compositionally biased region" description="Polar residues" evidence="1">
    <location>
        <begin position="55"/>
        <end position="90"/>
    </location>
</feature>
<comment type="caution">
    <text evidence="2">The sequence shown here is derived from an EMBL/GenBank/DDBJ whole genome shotgun (WGS) entry which is preliminary data.</text>
</comment>
<evidence type="ECO:0000313" key="2">
    <source>
        <dbReference type="EMBL" id="GKV48225.1"/>
    </source>
</evidence>
<name>A0AAV5MFC2_9ROSI</name>
<dbReference type="AlphaFoldDB" id="A0AAV5MFC2"/>
<proteinExistence type="predicted"/>
<feature type="region of interest" description="Disordered" evidence="1">
    <location>
        <begin position="1"/>
        <end position="26"/>
    </location>
</feature>
<dbReference type="Proteomes" id="UP001054252">
    <property type="component" value="Unassembled WGS sequence"/>
</dbReference>
<keyword evidence="3" id="KW-1185">Reference proteome</keyword>
<accession>A0AAV5MFC2</accession>
<protein>
    <submittedName>
        <fullName evidence="2">Uncharacterized protein</fullName>
    </submittedName>
</protein>
<organism evidence="2 3">
    <name type="scientific">Rubroshorea leprosula</name>
    <dbReference type="NCBI Taxonomy" id="152421"/>
    <lineage>
        <taxon>Eukaryota</taxon>
        <taxon>Viridiplantae</taxon>
        <taxon>Streptophyta</taxon>
        <taxon>Embryophyta</taxon>
        <taxon>Tracheophyta</taxon>
        <taxon>Spermatophyta</taxon>
        <taxon>Magnoliopsida</taxon>
        <taxon>eudicotyledons</taxon>
        <taxon>Gunneridae</taxon>
        <taxon>Pentapetalae</taxon>
        <taxon>rosids</taxon>
        <taxon>malvids</taxon>
        <taxon>Malvales</taxon>
        <taxon>Dipterocarpaceae</taxon>
        <taxon>Rubroshorea</taxon>
    </lineage>
</organism>
<evidence type="ECO:0000313" key="3">
    <source>
        <dbReference type="Proteomes" id="UP001054252"/>
    </source>
</evidence>